<dbReference type="PANTHER" id="PTHR13663">
    <property type="entry name" value="SIMILAR TO RIKEN CDNA 6430548M08"/>
    <property type="match status" value="1"/>
</dbReference>
<evidence type="ECO:0000313" key="2">
    <source>
        <dbReference type="Proteomes" id="UP001318040"/>
    </source>
</evidence>
<feature type="compositionally biased region" description="Low complexity" evidence="1">
    <location>
        <begin position="169"/>
        <end position="181"/>
    </location>
</feature>
<feature type="compositionally biased region" description="Acidic residues" evidence="1">
    <location>
        <begin position="182"/>
        <end position="192"/>
    </location>
</feature>
<feature type="region of interest" description="Disordered" evidence="1">
    <location>
        <begin position="407"/>
        <end position="473"/>
    </location>
</feature>
<feature type="compositionally biased region" description="Low complexity" evidence="1">
    <location>
        <begin position="63"/>
        <end position="95"/>
    </location>
</feature>
<evidence type="ECO:0000256" key="1">
    <source>
        <dbReference type="SAM" id="MobiDB-lite"/>
    </source>
</evidence>
<keyword evidence="2" id="KW-1185">Reference proteome</keyword>
<gene>
    <name evidence="3" type="primary">LOC116954077</name>
</gene>
<feature type="compositionally biased region" description="Low complexity" evidence="1">
    <location>
        <begin position="441"/>
        <end position="452"/>
    </location>
</feature>
<dbReference type="RefSeq" id="XP_032830387.1">
    <property type="nucleotide sequence ID" value="XM_032974496.1"/>
</dbReference>
<dbReference type="KEGG" id="pmrn:116954077"/>
<sequence length="598" mass="61844">METEPGSLLVGTLIDLDPVDSGVPGVSEVTGVSSGDLLSLPTAGGPAIDLLCGSPRVESLALPGGEPLPPSLDLLSGSPRDPGGPIPSGGDPWGPAGDAWGSSAEGTTVTDPWGPAKGPWGDQAEASTVEGFGPQEGGDAWVLSETPSKGVPEGVSEGVGGHQKRGAGEESPTASEATESADSSEAEGDEEGAGPGLGPRDEEQQQQQRGDGEDAGDGPEEERPLVGSGSAGSLGAPEGGDEGTPTGGRTFVRNLAAKIVDQTEEVSEEERAAFAEALSGEGGKGRDWFARYIVAQGGPRCVSALVFSKLTEAFSALLTECHRHDDFLPAARILPLCFEFHCLGDVTLGRGPSGERRDPGEGSLDSYFRSANSWLADKKGKAGRLLRAAPLAPPNIRGLLGGFRTPFGRRAETPVPSSPPDEGTEENPEGAPGGDAEEEGGVSAEAAGATEEQATDSEVRGSAEGGGVAGEEGEAVTPRTFLYTHLKDQPIWQTLRFWNAALFQALHVERQKHELPHSGSQRKELCTAVDSSREVTESITFNLLGCLSGRMLSLGLSRRACAEFLRRQCDTGGLAEEQLEALVANMERLESAAAAAAE</sequence>
<feature type="compositionally biased region" description="Low complexity" evidence="1">
    <location>
        <begin position="225"/>
        <end position="236"/>
    </location>
</feature>
<name>A0AAJ7U8U5_PETMA</name>
<feature type="region of interest" description="Disordered" evidence="1">
    <location>
        <begin position="63"/>
        <end position="249"/>
    </location>
</feature>
<dbReference type="Proteomes" id="UP001318040">
    <property type="component" value="Chromosome 54"/>
</dbReference>
<evidence type="ECO:0000313" key="3">
    <source>
        <dbReference type="RefSeq" id="XP_032830387.1"/>
    </source>
</evidence>
<dbReference type="InterPro" id="IPR039872">
    <property type="entry name" value="KIAA0513"/>
</dbReference>
<dbReference type="PANTHER" id="PTHR13663:SF2">
    <property type="entry name" value="SIMILAR TO RIKEN CDNA 6430548M08"/>
    <property type="match status" value="1"/>
</dbReference>
<proteinExistence type="predicted"/>
<reference evidence="3" key="1">
    <citation type="submission" date="2025-08" db="UniProtKB">
        <authorList>
            <consortium name="RefSeq"/>
        </authorList>
    </citation>
    <scope>IDENTIFICATION</scope>
    <source>
        <tissue evidence="3">Sperm</tissue>
    </source>
</reference>
<protein>
    <submittedName>
        <fullName evidence="3">Uncharacterized protein KIAA0513-like</fullName>
    </submittedName>
</protein>
<organism evidence="2 3">
    <name type="scientific">Petromyzon marinus</name>
    <name type="common">Sea lamprey</name>
    <dbReference type="NCBI Taxonomy" id="7757"/>
    <lineage>
        <taxon>Eukaryota</taxon>
        <taxon>Metazoa</taxon>
        <taxon>Chordata</taxon>
        <taxon>Craniata</taxon>
        <taxon>Vertebrata</taxon>
        <taxon>Cyclostomata</taxon>
        <taxon>Hyperoartia</taxon>
        <taxon>Petromyzontiformes</taxon>
        <taxon>Petromyzontidae</taxon>
        <taxon>Petromyzon</taxon>
    </lineage>
</organism>
<dbReference type="AlphaFoldDB" id="A0AAJ7U8U5"/>
<accession>A0AAJ7U8U5</accession>